<reference evidence="3" key="1">
    <citation type="journal article" date="2020" name="Nature">
        <title>Giant virus diversity and host interactions through global metagenomics.</title>
        <authorList>
            <person name="Schulz F."/>
            <person name="Roux S."/>
            <person name="Paez-Espino D."/>
            <person name="Jungbluth S."/>
            <person name="Walsh D.A."/>
            <person name="Denef V.J."/>
            <person name="McMahon K.D."/>
            <person name="Konstantinidis K.T."/>
            <person name="Eloe-Fadrosh E.A."/>
            <person name="Kyrpides N.C."/>
            <person name="Woyke T."/>
        </authorList>
    </citation>
    <scope>NUCLEOTIDE SEQUENCE</scope>
    <source>
        <strain evidence="3">GVMAG-M-3300023179-63</strain>
    </source>
</reference>
<accession>A0A6C0H434</accession>
<sequence length="170" mass="18978">MSSRQLYDLTPQELADHAQEIYDHAQEIHEAAREALAAARRERRGVEMEAAAATAAAAARAAARAAVRAVVRAEDLAEAAAEERAGAIANLDILHRQQMMGEWSGDIDNAAIREQTSKASVIAKKQEVKKHMGSMLGDWDKAGKLSKRRIRKTKTKTKRRRQKITKRRRK</sequence>
<dbReference type="EMBL" id="MN739866">
    <property type="protein sequence ID" value="QHT75298.1"/>
    <property type="molecule type" value="Genomic_DNA"/>
</dbReference>
<evidence type="ECO:0000256" key="2">
    <source>
        <dbReference type="SAM" id="MobiDB-lite"/>
    </source>
</evidence>
<feature type="region of interest" description="Disordered" evidence="2">
    <location>
        <begin position="133"/>
        <end position="170"/>
    </location>
</feature>
<dbReference type="AlphaFoldDB" id="A0A6C0H434"/>
<organism evidence="3">
    <name type="scientific">viral metagenome</name>
    <dbReference type="NCBI Taxonomy" id="1070528"/>
    <lineage>
        <taxon>unclassified sequences</taxon>
        <taxon>metagenomes</taxon>
        <taxon>organismal metagenomes</taxon>
    </lineage>
</organism>
<feature type="coiled-coil region" evidence="1">
    <location>
        <begin position="22"/>
        <end position="49"/>
    </location>
</feature>
<feature type="compositionally biased region" description="Basic residues" evidence="2">
    <location>
        <begin position="144"/>
        <end position="170"/>
    </location>
</feature>
<name>A0A6C0H434_9ZZZZ</name>
<evidence type="ECO:0000256" key="1">
    <source>
        <dbReference type="SAM" id="Coils"/>
    </source>
</evidence>
<proteinExistence type="predicted"/>
<keyword evidence="1" id="KW-0175">Coiled coil</keyword>
<protein>
    <submittedName>
        <fullName evidence="3">Uncharacterized protein</fullName>
    </submittedName>
</protein>
<evidence type="ECO:0000313" key="3">
    <source>
        <dbReference type="EMBL" id="QHT75298.1"/>
    </source>
</evidence>